<sequence>MAAEVLAHRMTMSSTGQRSSTVRFSLAAKRRRKSLWRLAKCLMRSTHQTYFPPVNTELSPCLIPQRSIASADKSEQLLPNVLLYVLENVDLENRIRLRQICHLTESLFLLLPVRFPPIKIHSTANRSLELFISKPDLIIKFLLPDLHLSVDTDTEGVISLRQWQAELVVLRIAAHVDHIEHLWLETNINGLLCSALMNQLTKCDNEMKSQRPRRLTMKKLTIVGESTKFDIVQYARLIAHVSPKLEQLRLRHFRLESRCQSKALWSSINNCSALKQFQYESCILDRYSHEFVSDVLRRKCLEALEIGGINGFRDSDLLHIATNKPLRNLSVVCPLISPASYLQESFITTLFHLDTLLIECDSMFSLDDLEQRETLTRLLSFMKVSSHLEVAHVVDNHVAQAARAMSYWLELSRETQRTIMLKLTDISQDRIDQATGRLLRKCDNVFKGPTAGYSLVLTRGAGRIHVLDRYTWFGEDENEDEC</sequence>
<dbReference type="EMBL" id="JBGFUD010012024">
    <property type="protein sequence ID" value="MFH4983356.1"/>
    <property type="molecule type" value="Genomic_DNA"/>
</dbReference>
<name>A0ABD6EVI0_9BILA</name>
<dbReference type="AlphaFoldDB" id="A0ABD6EVI0"/>
<protein>
    <recommendedName>
        <fullName evidence="3">F-box domain-containing protein</fullName>
    </recommendedName>
</protein>
<evidence type="ECO:0000313" key="2">
    <source>
        <dbReference type="Proteomes" id="UP001608902"/>
    </source>
</evidence>
<comment type="caution">
    <text evidence="1">The sequence shown here is derived from an EMBL/GenBank/DDBJ whole genome shotgun (WGS) entry which is preliminary data.</text>
</comment>
<gene>
    <name evidence="1" type="ORF">AB6A40_010065</name>
</gene>
<keyword evidence="2" id="KW-1185">Reference proteome</keyword>
<evidence type="ECO:0008006" key="3">
    <source>
        <dbReference type="Google" id="ProtNLM"/>
    </source>
</evidence>
<dbReference type="Proteomes" id="UP001608902">
    <property type="component" value="Unassembled WGS sequence"/>
</dbReference>
<reference evidence="1 2" key="1">
    <citation type="submission" date="2024-08" db="EMBL/GenBank/DDBJ databases">
        <title>Gnathostoma spinigerum genome.</title>
        <authorList>
            <person name="Gonzalez-Bertolin B."/>
            <person name="Monzon S."/>
            <person name="Zaballos A."/>
            <person name="Jimenez P."/>
            <person name="Dekumyoy P."/>
            <person name="Varona S."/>
            <person name="Cuesta I."/>
            <person name="Sumanam S."/>
            <person name="Adisakwattana P."/>
            <person name="Gasser R.B."/>
            <person name="Hernandez-Gonzalez A."/>
            <person name="Young N.D."/>
            <person name="Perteguer M.J."/>
        </authorList>
    </citation>
    <scope>NUCLEOTIDE SEQUENCE [LARGE SCALE GENOMIC DNA]</scope>
    <source>
        <strain evidence="1">AL3</strain>
        <tissue evidence="1">Liver</tissue>
    </source>
</reference>
<proteinExistence type="predicted"/>
<organism evidence="1 2">
    <name type="scientific">Gnathostoma spinigerum</name>
    <dbReference type="NCBI Taxonomy" id="75299"/>
    <lineage>
        <taxon>Eukaryota</taxon>
        <taxon>Metazoa</taxon>
        <taxon>Ecdysozoa</taxon>
        <taxon>Nematoda</taxon>
        <taxon>Chromadorea</taxon>
        <taxon>Rhabditida</taxon>
        <taxon>Spirurina</taxon>
        <taxon>Gnathostomatomorpha</taxon>
        <taxon>Gnathostomatoidea</taxon>
        <taxon>Gnathostomatidae</taxon>
        <taxon>Gnathostoma</taxon>
    </lineage>
</organism>
<evidence type="ECO:0000313" key="1">
    <source>
        <dbReference type="EMBL" id="MFH4983356.1"/>
    </source>
</evidence>
<accession>A0ABD6EVI0</accession>